<dbReference type="InterPro" id="IPR036291">
    <property type="entry name" value="NAD(P)-bd_dom_sf"/>
</dbReference>
<dbReference type="EMBL" id="JACOPH010000001">
    <property type="protein sequence ID" value="MBC5712625.1"/>
    <property type="molecule type" value="Genomic_DNA"/>
</dbReference>
<sequence>MLTGKCAVITGANRGIGRAILEVFAKNKAFIFACARKKNPEFEQEMRVLEEETGCKVVEIYFDLTDAEGMKEAVKEIRSYKRDIDILVNNAGVLSAYRNFSMMPIQEVRQTFEVDFFAQMEFTQYIARLMQRKRKGSIVYISSIASLDGFFSSYDYVACKAAVNAAMKQQARELGQCGIRVNAVAPGIVRTDMIKDSNEENLESILDAVMLKRFGTAEEIANAVLFLGSDMASYITGQVLRVDGGTNPPKSVW</sequence>
<evidence type="ECO:0000256" key="1">
    <source>
        <dbReference type="ARBA" id="ARBA00006484"/>
    </source>
</evidence>
<dbReference type="SUPFAM" id="SSF51735">
    <property type="entry name" value="NAD(P)-binding Rossmann-fold domains"/>
    <property type="match status" value="1"/>
</dbReference>
<evidence type="ECO:0000256" key="2">
    <source>
        <dbReference type="ARBA" id="ARBA00023002"/>
    </source>
</evidence>
<dbReference type="PRINTS" id="PR00081">
    <property type="entry name" value="GDHRDH"/>
</dbReference>
<dbReference type="Pfam" id="PF13561">
    <property type="entry name" value="adh_short_C2"/>
    <property type="match status" value="1"/>
</dbReference>
<dbReference type="GO" id="GO:0016491">
    <property type="term" value="F:oxidoreductase activity"/>
    <property type="evidence" value="ECO:0007669"/>
    <property type="project" value="UniProtKB-KW"/>
</dbReference>
<dbReference type="InterPro" id="IPR050259">
    <property type="entry name" value="SDR"/>
</dbReference>
<dbReference type="FunFam" id="3.40.50.720:FF:000084">
    <property type="entry name" value="Short-chain dehydrogenase reductase"/>
    <property type="match status" value="1"/>
</dbReference>
<keyword evidence="3" id="KW-0443">Lipid metabolism</keyword>
<gene>
    <name evidence="5" type="ORF">H8S17_00115</name>
</gene>
<keyword evidence="3" id="KW-0753">Steroid metabolism</keyword>
<accession>A0A923LKR2</accession>
<evidence type="ECO:0000313" key="5">
    <source>
        <dbReference type="EMBL" id="MBC5712625.1"/>
    </source>
</evidence>
<dbReference type="PRINTS" id="PR00080">
    <property type="entry name" value="SDRFAMILY"/>
</dbReference>
<dbReference type="CDD" id="cd05233">
    <property type="entry name" value="SDR_c"/>
    <property type="match status" value="1"/>
</dbReference>
<feature type="coiled-coil region" evidence="4">
    <location>
        <begin position="32"/>
        <end position="90"/>
    </location>
</feature>
<comment type="similarity">
    <text evidence="1">Belongs to the short-chain dehydrogenases/reductases (SDR) family.</text>
</comment>
<dbReference type="AlphaFoldDB" id="A0A923LKR2"/>
<dbReference type="PANTHER" id="PTHR42879">
    <property type="entry name" value="3-OXOACYL-(ACYL-CARRIER-PROTEIN) REDUCTASE"/>
    <property type="match status" value="1"/>
</dbReference>
<dbReference type="PANTHER" id="PTHR42879:SF2">
    <property type="entry name" value="3-OXOACYL-[ACYL-CARRIER-PROTEIN] REDUCTASE FABG"/>
    <property type="match status" value="1"/>
</dbReference>
<name>A0A923LKR2_9FIRM</name>
<evidence type="ECO:0000256" key="3">
    <source>
        <dbReference type="ARBA" id="ARBA00023221"/>
    </source>
</evidence>
<dbReference type="Proteomes" id="UP000606720">
    <property type="component" value="Unassembled WGS sequence"/>
</dbReference>
<keyword evidence="6" id="KW-1185">Reference proteome</keyword>
<proteinExistence type="inferred from homology"/>
<dbReference type="GO" id="GO:0008206">
    <property type="term" value="P:bile acid metabolic process"/>
    <property type="evidence" value="ECO:0007669"/>
    <property type="project" value="UniProtKB-ARBA"/>
</dbReference>
<reference evidence="5" key="1">
    <citation type="submission" date="2020-08" db="EMBL/GenBank/DDBJ databases">
        <title>Genome public.</title>
        <authorList>
            <person name="Liu C."/>
            <person name="Sun Q."/>
        </authorList>
    </citation>
    <scope>NUCLEOTIDE SEQUENCE</scope>
    <source>
        <strain evidence="5">BX1005</strain>
    </source>
</reference>
<keyword evidence="4" id="KW-0175">Coiled coil</keyword>
<comment type="caution">
    <text evidence="5">The sequence shown here is derived from an EMBL/GenBank/DDBJ whole genome shotgun (WGS) entry which is preliminary data.</text>
</comment>
<protein>
    <submittedName>
        <fullName evidence="5">SDR family oxidoreductase</fullName>
    </submittedName>
</protein>
<dbReference type="RefSeq" id="WP_178051675.1">
    <property type="nucleotide sequence ID" value="NZ_JACOPH010000001.1"/>
</dbReference>
<organism evidence="5 6">
    <name type="scientific">Roseburia zhanii</name>
    <dbReference type="NCBI Taxonomy" id="2763064"/>
    <lineage>
        <taxon>Bacteria</taxon>
        <taxon>Bacillati</taxon>
        <taxon>Bacillota</taxon>
        <taxon>Clostridia</taxon>
        <taxon>Lachnospirales</taxon>
        <taxon>Lachnospiraceae</taxon>
        <taxon>Roseburia</taxon>
    </lineage>
</organism>
<keyword evidence="2" id="KW-0560">Oxidoreductase</keyword>
<dbReference type="InterPro" id="IPR002347">
    <property type="entry name" value="SDR_fam"/>
</dbReference>
<dbReference type="Gene3D" id="3.40.50.720">
    <property type="entry name" value="NAD(P)-binding Rossmann-like Domain"/>
    <property type="match status" value="1"/>
</dbReference>
<evidence type="ECO:0000313" key="6">
    <source>
        <dbReference type="Proteomes" id="UP000606720"/>
    </source>
</evidence>
<evidence type="ECO:0000256" key="4">
    <source>
        <dbReference type="SAM" id="Coils"/>
    </source>
</evidence>